<evidence type="ECO:0000313" key="2">
    <source>
        <dbReference type="EMBL" id="GER50902.1"/>
    </source>
</evidence>
<dbReference type="Gene3D" id="3.40.50.300">
    <property type="entry name" value="P-loop containing nucleotide triphosphate hydrolases"/>
    <property type="match status" value="1"/>
</dbReference>
<evidence type="ECO:0000313" key="3">
    <source>
        <dbReference type="Proteomes" id="UP000325081"/>
    </source>
</evidence>
<keyword evidence="1" id="KW-0812">Transmembrane</keyword>
<organism evidence="2 3">
    <name type="scientific">Striga asiatica</name>
    <name type="common">Asiatic witchweed</name>
    <name type="synonym">Buchnera asiatica</name>
    <dbReference type="NCBI Taxonomy" id="4170"/>
    <lineage>
        <taxon>Eukaryota</taxon>
        <taxon>Viridiplantae</taxon>
        <taxon>Streptophyta</taxon>
        <taxon>Embryophyta</taxon>
        <taxon>Tracheophyta</taxon>
        <taxon>Spermatophyta</taxon>
        <taxon>Magnoliopsida</taxon>
        <taxon>eudicotyledons</taxon>
        <taxon>Gunneridae</taxon>
        <taxon>Pentapetalae</taxon>
        <taxon>asterids</taxon>
        <taxon>lamiids</taxon>
        <taxon>Lamiales</taxon>
        <taxon>Orobanchaceae</taxon>
        <taxon>Buchnereae</taxon>
        <taxon>Striga</taxon>
    </lineage>
</organism>
<comment type="caution">
    <text evidence="2">The sequence shown here is derived from an EMBL/GenBank/DDBJ whole genome shotgun (WGS) entry which is preliminary data.</text>
</comment>
<gene>
    <name evidence="2" type="ORF">STAS_28227</name>
</gene>
<evidence type="ECO:0000256" key="1">
    <source>
        <dbReference type="SAM" id="Phobius"/>
    </source>
</evidence>
<keyword evidence="1" id="KW-1133">Transmembrane helix</keyword>
<keyword evidence="3" id="KW-1185">Reference proteome</keyword>
<reference evidence="3" key="1">
    <citation type="journal article" date="2019" name="Curr. Biol.">
        <title>Genome Sequence of Striga asiatica Provides Insight into the Evolution of Plant Parasitism.</title>
        <authorList>
            <person name="Yoshida S."/>
            <person name="Kim S."/>
            <person name="Wafula E.K."/>
            <person name="Tanskanen J."/>
            <person name="Kim Y.M."/>
            <person name="Honaas L."/>
            <person name="Yang Z."/>
            <person name="Spallek T."/>
            <person name="Conn C.E."/>
            <person name="Ichihashi Y."/>
            <person name="Cheong K."/>
            <person name="Cui S."/>
            <person name="Der J.P."/>
            <person name="Gundlach H."/>
            <person name="Jiao Y."/>
            <person name="Hori C."/>
            <person name="Ishida J.K."/>
            <person name="Kasahara H."/>
            <person name="Kiba T."/>
            <person name="Kim M.S."/>
            <person name="Koo N."/>
            <person name="Laohavisit A."/>
            <person name="Lee Y.H."/>
            <person name="Lumba S."/>
            <person name="McCourt P."/>
            <person name="Mortimer J.C."/>
            <person name="Mutuku J.M."/>
            <person name="Nomura T."/>
            <person name="Sasaki-Sekimoto Y."/>
            <person name="Seto Y."/>
            <person name="Wang Y."/>
            <person name="Wakatake T."/>
            <person name="Sakakibara H."/>
            <person name="Demura T."/>
            <person name="Yamaguchi S."/>
            <person name="Yoneyama K."/>
            <person name="Manabe R.I."/>
            <person name="Nelson D.C."/>
            <person name="Schulman A.H."/>
            <person name="Timko M.P."/>
            <person name="dePamphilis C.W."/>
            <person name="Choi D."/>
            <person name="Shirasu K."/>
        </authorList>
    </citation>
    <scope>NUCLEOTIDE SEQUENCE [LARGE SCALE GENOMIC DNA]</scope>
    <source>
        <strain evidence="3">cv. UVA1</strain>
    </source>
</reference>
<name>A0A5A7R0S1_STRAF</name>
<sequence>MEFIYTRVEPARRTRSVSFVIRSLILEVGGGIKLFAAVLFAKVWIAYDINSIPSSNGQDIGTRDHSRAFGLYLRLDLVDYFKFSNGVLIGRRGLLSRESRCVTEQDCPQLLFYGPSGSVEKTLIMARLRQIFCPNVEKVKMENKNWKIDAGSRTIDVELTTLSSTHYIELRPSDAGLQDCYVFFLISPFDPVNGFIFPILTIAFAKSMANAVVGDNMFSGARVTVVQFLVRVKEPLVVKEVNLPASNGARLLSFDPEADGHMDFRLFANVVSTLLSLYMWARKLTHLACPIRVTRSWTESPCALKFMIRVVRFDCGEGRPEGRLLFAKLNGNGQDIGTRDHARALFLHSFLDVVNDIISSEGVFVGARVLLSLESRREAPIRAWFLIARATTFLTISVRLGQAIE</sequence>
<dbReference type="AlphaFoldDB" id="A0A5A7R0S1"/>
<dbReference type="OrthoDB" id="761538at2759"/>
<dbReference type="EMBL" id="BKCP01009404">
    <property type="protein sequence ID" value="GER50902.1"/>
    <property type="molecule type" value="Genomic_DNA"/>
</dbReference>
<dbReference type="Proteomes" id="UP000325081">
    <property type="component" value="Unassembled WGS sequence"/>
</dbReference>
<protein>
    <submittedName>
        <fullName evidence="2">Replication factor C subunit 3</fullName>
    </submittedName>
</protein>
<accession>A0A5A7R0S1</accession>
<keyword evidence="1" id="KW-0472">Membrane</keyword>
<feature type="transmembrane region" description="Helical" evidence="1">
    <location>
        <begin position="21"/>
        <end position="47"/>
    </location>
</feature>
<dbReference type="InterPro" id="IPR027417">
    <property type="entry name" value="P-loop_NTPase"/>
</dbReference>
<proteinExistence type="predicted"/>